<dbReference type="SUPFAM" id="SSF53756">
    <property type="entry name" value="UDP-Glycosyltransferase/glycogen phosphorylase"/>
    <property type="match status" value="1"/>
</dbReference>
<accession>A0A3N1ZWL3</accession>
<dbReference type="EMBL" id="RKHG01000001">
    <property type="protein sequence ID" value="ROR55233.1"/>
    <property type="molecule type" value="Genomic_DNA"/>
</dbReference>
<dbReference type="Pfam" id="PF02350">
    <property type="entry name" value="Epimerase_2"/>
    <property type="match status" value="1"/>
</dbReference>
<evidence type="ECO:0000259" key="2">
    <source>
        <dbReference type="Pfam" id="PF02350"/>
    </source>
</evidence>
<dbReference type="Proteomes" id="UP000275749">
    <property type="component" value="Unassembled WGS sequence"/>
</dbReference>
<dbReference type="NCBIfam" id="TIGR00236">
    <property type="entry name" value="wecB"/>
    <property type="match status" value="1"/>
</dbReference>
<dbReference type="GO" id="GO:0016853">
    <property type="term" value="F:isomerase activity"/>
    <property type="evidence" value="ECO:0007669"/>
    <property type="project" value="UniProtKB-KW"/>
</dbReference>
<proteinExistence type="inferred from homology"/>
<evidence type="ECO:0000313" key="4">
    <source>
        <dbReference type="Proteomes" id="UP000275749"/>
    </source>
</evidence>
<keyword evidence="1" id="KW-0413">Isomerase</keyword>
<dbReference type="InterPro" id="IPR003331">
    <property type="entry name" value="UDP_GlcNAc_Epimerase_2_dom"/>
</dbReference>
<feature type="domain" description="UDP-N-acetylglucosamine 2-epimerase" evidence="2">
    <location>
        <begin position="31"/>
        <end position="360"/>
    </location>
</feature>
<gene>
    <name evidence="3" type="ORF">EDD41_2493</name>
</gene>
<evidence type="ECO:0000313" key="3">
    <source>
        <dbReference type="EMBL" id="ROR55233.1"/>
    </source>
</evidence>
<sequence length="375" mass="40876">MNHISEKVLVVLGTRPEAIKLAGVIRALGEDAAVIHTGQHYDENMWGRVLNDLAGVSVTDHIAIGGRTRGEQVGLATQELTRYLVQHPARAVVVQGDTNSTLAGALAANMLGIPVIHVEAGLRSHDRTMPEEINRILVDQVAELCCAPVEPNAEQLRTEGVSEDRIAVTGNTLSDALSTLQIDEAERTHLMARYGVESDGYVLSTIHRAGTVDDREKLTALLKGLAAVAERTTVLLPLHPHTRKNIASWGLEAELGKITVIEPLPPKEFVTLEAHAGLIISDSGGVQEEACLFRRPLLVVRDSTERPELLDGWCRLLGDEDPTTAMVQAWDVSAGWREQLANRDFPYRTDEVSAGIVDQINSRWPAAHHGHEHDA</sequence>
<dbReference type="Gene3D" id="3.40.50.2000">
    <property type="entry name" value="Glycogen Phosphorylase B"/>
    <property type="match status" value="2"/>
</dbReference>
<evidence type="ECO:0000256" key="1">
    <source>
        <dbReference type="RuleBase" id="RU003513"/>
    </source>
</evidence>
<dbReference type="PANTHER" id="PTHR43174:SF1">
    <property type="entry name" value="UDP-N-ACETYLGLUCOSAMINE 2-EPIMERASE"/>
    <property type="match status" value="1"/>
</dbReference>
<comment type="caution">
    <text evidence="3">The sequence shown here is derived from an EMBL/GenBank/DDBJ whole genome shotgun (WGS) entry which is preliminary data.</text>
</comment>
<dbReference type="InterPro" id="IPR029767">
    <property type="entry name" value="WecB-like"/>
</dbReference>
<dbReference type="RefSeq" id="WP_123576095.1">
    <property type="nucleotide sequence ID" value="NZ_RKHG01000001.1"/>
</dbReference>
<dbReference type="AlphaFoldDB" id="A0A3N1ZWL3"/>
<comment type="similarity">
    <text evidence="1">Belongs to the UDP-N-acetylglucosamine 2-epimerase family.</text>
</comment>
<protein>
    <submittedName>
        <fullName evidence="3">UDP-N-acetylglucosamine 2-epimerase (Non-hydrolysing)</fullName>
    </submittedName>
</protein>
<organism evidence="3 4">
    <name type="scientific">Luteococcus japonicus</name>
    <dbReference type="NCBI Taxonomy" id="33984"/>
    <lineage>
        <taxon>Bacteria</taxon>
        <taxon>Bacillati</taxon>
        <taxon>Actinomycetota</taxon>
        <taxon>Actinomycetes</taxon>
        <taxon>Propionibacteriales</taxon>
        <taxon>Propionibacteriaceae</taxon>
        <taxon>Luteococcus</taxon>
    </lineage>
</organism>
<dbReference type="CDD" id="cd03786">
    <property type="entry name" value="GTB_UDP-GlcNAc_2-Epimerase"/>
    <property type="match status" value="1"/>
</dbReference>
<name>A0A3N1ZWL3_9ACTN</name>
<dbReference type="PANTHER" id="PTHR43174">
    <property type="entry name" value="UDP-N-ACETYLGLUCOSAMINE 2-EPIMERASE"/>
    <property type="match status" value="1"/>
</dbReference>
<reference evidence="3 4" key="1">
    <citation type="submission" date="2018-11" db="EMBL/GenBank/DDBJ databases">
        <title>Sequencing the genomes of 1000 actinobacteria strains.</title>
        <authorList>
            <person name="Klenk H.-P."/>
        </authorList>
    </citation>
    <scope>NUCLEOTIDE SEQUENCE [LARGE SCALE GENOMIC DNA]</scope>
    <source>
        <strain evidence="3 4">DSM 10546</strain>
    </source>
</reference>